<dbReference type="InterPro" id="IPR015158">
    <property type="entry name" value="Bud22_dom"/>
</dbReference>
<evidence type="ECO:0000256" key="1">
    <source>
        <dbReference type="ARBA" id="ARBA00023054"/>
    </source>
</evidence>
<feature type="region of interest" description="Disordered" evidence="2">
    <location>
        <begin position="31"/>
        <end position="50"/>
    </location>
</feature>
<protein>
    <recommendedName>
        <fullName evidence="3">Bud22 domain-containing protein</fullName>
    </recommendedName>
</protein>
<feature type="compositionally biased region" description="Acidic residues" evidence="2">
    <location>
        <begin position="225"/>
        <end position="237"/>
    </location>
</feature>
<comment type="caution">
    <text evidence="4">The sequence shown here is derived from an EMBL/GenBank/DDBJ whole genome shotgun (WGS) entry which is preliminary data.</text>
</comment>
<sequence length="486" mass="53674">MPKRKRSDDDTSVEAIFSRYRNDLHQALKTVRGFERQRQSKRLRDAKATPEKKARIENEIVVLRSLDLQQTAHAHLCSSLVRLKPIAESDKLPDEIKAGVPKPELTDEEKAALHNVTSSLYNRPEVKSVVEKAIETVCNAIGVAVPEKKGRVRGKDRGERGDNPRSEGKGAKKHEEAKDDLRGGEIGGEEKKGGEKAEAGEDHGIDEEEEEKAISQLDALLGLGSDEEDDDEGEEDDVLVKGRTRKSTAAAKDLDPMEITSEEESGDEQDDDNELDPMQVTADEGSDDEEVFEGFSDLDEGNQDDTENQVVSDGESSASSTARSPPAKKAATSKKAAKTKTGDSTFLPTLMGGYISGSESEASDIDVAPPRKNRRGQRARQAIWEKKYKEQAKHLQKQAAKGRDAGWDLKRGAVDGDSKPWKRGIRNPLLDRSKGSGSAQPPPKREPPKRTRDDSGPLHPSWEAKRLARERERMTAPYQGRKITFD</sequence>
<evidence type="ECO:0000259" key="3">
    <source>
        <dbReference type="Pfam" id="PF09073"/>
    </source>
</evidence>
<evidence type="ECO:0000313" key="5">
    <source>
        <dbReference type="Proteomes" id="UP001628179"/>
    </source>
</evidence>
<dbReference type="Pfam" id="PF09073">
    <property type="entry name" value="BUD22"/>
    <property type="match status" value="1"/>
</dbReference>
<feature type="compositionally biased region" description="Basic and acidic residues" evidence="2">
    <location>
        <begin position="383"/>
        <end position="393"/>
    </location>
</feature>
<evidence type="ECO:0000256" key="2">
    <source>
        <dbReference type="SAM" id="MobiDB-lite"/>
    </source>
</evidence>
<gene>
    <name evidence="4" type="ORF">MFIFM68171_06238</name>
</gene>
<feature type="compositionally biased region" description="Acidic residues" evidence="2">
    <location>
        <begin position="260"/>
        <end position="275"/>
    </location>
</feature>
<feature type="domain" description="Bud22" evidence="3">
    <location>
        <begin position="19"/>
        <end position="486"/>
    </location>
</feature>
<feature type="compositionally biased region" description="Basic and acidic residues" evidence="2">
    <location>
        <begin position="401"/>
        <end position="420"/>
    </location>
</feature>
<dbReference type="InterPro" id="IPR037393">
    <property type="entry name" value="Bud22/SRFB1"/>
</dbReference>
<name>A0ABQ0GE55_9PEZI</name>
<reference evidence="4 5" key="1">
    <citation type="submission" date="2024-09" db="EMBL/GenBank/DDBJ databases">
        <title>Itraconazole resistance in Madurella fahalii resulting from another homologue of gene encoding cytochrome P450 14-alpha sterol demethylase (CYP51).</title>
        <authorList>
            <person name="Yoshioka I."/>
            <person name="Fahal A.H."/>
            <person name="Kaneko S."/>
            <person name="Yaguchi T."/>
        </authorList>
    </citation>
    <scope>NUCLEOTIDE SEQUENCE [LARGE SCALE GENOMIC DNA]</scope>
    <source>
        <strain evidence="4 5">IFM 68171</strain>
    </source>
</reference>
<keyword evidence="1" id="KW-0175">Coiled coil</keyword>
<dbReference type="PANTHER" id="PTHR23325">
    <property type="entry name" value="SERUM RESPONSE FACTOR-BINDING"/>
    <property type="match status" value="1"/>
</dbReference>
<feature type="compositionally biased region" description="Basic and acidic residues" evidence="2">
    <location>
        <begin position="149"/>
        <end position="203"/>
    </location>
</feature>
<organism evidence="4 5">
    <name type="scientific">Madurella fahalii</name>
    <dbReference type="NCBI Taxonomy" id="1157608"/>
    <lineage>
        <taxon>Eukaryota</taxon>
        <taxon>Fungi</taxon>
        <taxon>Dikarya</taxon>
        <taxon>Ascomycota</taxon>
        <taxon>Pezizomycotina</taxon>
        <taxon>Sordariomycetes</taxon>
        <taxon>Sordariomycetidae</taxon>
        <taxon>Sordariales</taxon>
        <taxon>Sordariales incertae sedis</taxon>
        <taxon>Madurella</taxon>
    </lineage>
</organism>
<dbReference type="GeneID" id="98176981"/>
<feature type="compositionally biased region" description="Acidic residues" evidence="2">
    <location>
        <begin position="284"/>
        <end position="307"/>
    </location>
</feature>
<dbReference type="EMBL" id="BAAFSV010000003">
    <property type="protein sequence ID" value="GAB1316028.1"/>
    <property type="molecule type" value="Genomic_DNA"/>
</dbReference>
<dbReference type="Proteomes" id="UP001628179">
    <property type="component" value="Unassembled WGS sequence"/>
</dbReference>
<keyword evidence="5" id="KW-1185">Reference proteome</keyword>
<evidence type="ECO:0000313" key="4">
    <source>
        <dbReference type="EMBL" id="GAB1316028.1"/>
    </source>
</evidence>
<feature type="compositionally biased region" description="Low complexity" evidence="2">
    <location>
        <begin position="316"/>
        <end position="330"/>
    </location>
</feature>
<proteinExistence type="predicted"/>
<feature type="region of interest" description="Disordered" evidence="2">
    <location>
        <begin position="149"/>
        <end position="486"/>
    </location>
</feature>
<accession>A0ABQ0GE55</accession>
<dbReference type="PANTHER" id="PTHR23325:SF1">
    <property type="entry name" value="SERUM RESPONSE FACTOR-BINDING PROTEIN 1"/>
    <property type="match status" value="1"/>
</dbReference>
<feature type="compositionally biased region" description="Basic and acidic residues" evidence="2">
    <location>
        <begin position="443"/>
        <end position="474"/>
    </location>
</feature>
<dbReference type="RefSeq" id="XP_070917759.1">
    <property type="nucleotide sequence ID" value="XM_071061658.1"/>
</dbReference>